<feature type="compositionally biased region" description="Polar residues" evidence="1">
    <location>
        <begin position="313"/>
        <end position="323"/>
    </location>
</feature>
<dbReference type="OrthoDB" id="10291856at2759"/>
<feature type="compositionally biased region" description="Polar residues" evidence="1">
    <location>
        <begin position="248"/>
        <end position="270"/>
    </location>
</feature>
<feature type="compositionally biased region" description="Polar residues" evidence="1">
    <location>
        <begin position="16"/>
        <end position="29"/>
    </location>
</feature>
<gene>
    <name evidence="2" type="ORF">POSPLADRAFT_1141752</name>
</gene>
<feature type="region of interest" description="Disordered" evidence="1">
    <location>
        <begin position="15"/>
        <end position="40"/>
    </location>
</feature>
<accession>A0A1X6N3I8</accession>
<feature type="region of interest" description="Disordered" evidence="1">
    <location>
        <begin position="304"/>
        <end position="350"/>
    </location>
</feature>
<dbReference type="EMBL" id="KZ110596">
    <property type="protein sequence ID" value="OSX63003.1"/>
    <property type="molecule type" value="Genomic_DNA"/>
</dbReference>
<feature type="compositionally biased region" description="Basic and acidic residues" evidence="1">
    <location>
        <begin position="326"/>
        <end position="339"/>
    </location>
</feature>
<dbReference type="GeneID" id="36330291"/>
<feature type="compositionally biased region" description="Polar residues" evidence="1">
    <location>
        <begin position="205"/>
        <end position="223"/>
    </location>
</feature>
<feature type="compositionally biased region" description="Basic and acidic residues" evidence="1">
    <location>
        <begin position="30"/>
        <end position="40"/>
    </location>
</feature>
<name>A0A1X6N3I8_9APHY</name>
<dbReference type="AlphaFoldDB" id="A0A1X6N3I8"/>
<evidence type="ECO:0000256" key="1">
    <source>
        <dbReference type="SAM" id="MobiDB-lite"/>
    </source>
</evidence>
<organism evidence="2 3">
    <name type="scientific">Postia placenta MAD-698-R-SB12</name>
    <dbReference type="NCBI Taxonomy" id="670580"/>
    <lineage>
        <taxon>Eukaryota</taxon>
        <taxon>Fungi</taxon>
        <taxon>Dikarya</taxon>
        <taxon>Basidiomycota</taxon>
        <taxon>Agaricomycotina</taxon>
        <taxon>Agaricomycetes</taxon>
        <taxon>Polyporales</taxon>
        <taxon>Adustoporiaceae</taxon>
        <taxon>Rhodonia</taxon>
    </lineage>
</organism>
<protein>
    <submittedName>
        <fullName evidence="2">Uncharacterized protein</fullName>
    </submittedName>
</protein>
<sequence>MSQLAQIKKLGREGTINMQASLSPSSSGRDATDRRNRREVDRKFLRGLNKDQVKSYAIAHGVDPHLTQEQIINSIFANKRVVPLLPMKKMVRRRVIEGLTYEEVQRYAKALKVDPELPKEEIINRLYKDRDLIPWFRVGRSFRGPTLEGPIIKQVLPGCDVLIQEKAHNAGYNPHKRHIVEHERMYGEDPLPPGAPTPPASPSPESQTVLPGGQSEHSLSIPFNTHRKGLPSRKRPANMLEEGVVAGSSGQQSTIVPTSASLGDTGSNTPPYKKRRRATSHTVSECVTTDDDDDELYYDSDIYGSALSEAENENNCGPSNSRGNQRHGEDDGSTDRDGGNDGGPPTSQAC</sequence>
<evidence type="ECO:0000313" key="3">
    <source>
        <dbReference type="Proteomes" id="UP000194127"/>
    </source>
</evidence>
<dbReference type="RefSeq" id="XP_024339797.1">
    <property type="nucleotide sequence ID" value="XM_024485342.1"/>
</dbReference>
<feature type="compositionally biased region" description="Basic residues" evidence="1">
    <location>
        <begin position="225"/>
        <end position="236"/>
    </location>
</feature>
<dbReference type="Proteomes" id="UP000194127">
    <property type="component" value="Unassembled WGS sequence"/>
</dbReference>
<feature type="region of interest" description="Disordered" evidence="1">
    <location>
        <begin position="186"/>
        <end position="286"/>
    </location>
</feature>
<proteinExistence type="predicted"/>
<feature type="compositionally biased region" description="Pro residues" evidence="1">
    <location>
        <begin position="190"/>
        <end position="202"/>
    </location>
</feature>
<keyword evidence="3" id="KW-1185">Reference proteome</keyword>
<reference evidence="2 3" key="1">
    <citation type="submission" date="2017-04" db="EMBL/GenBank/DDBJ databases">
        <title>Genome Sequence of the Model Brown-Rot Fungus Postia placenta SB12.</title>
        <authorList>
            <consortium name="DOE Joint Genome Institute"/>
            <person name="Gaskell J."/>
            <person name="Kersten P."/>
            <person name="Larrondo L.F."/>
            <person name="Canessa P."/>
            <person name="Martinez D."/>
            <person name="Hibbett D."/>
            <person name="Schmoll M."/>
            <person name="Kubicek C.P."/>
            <person name="Martinez A.T."/>
            <person name="Yadav J."/>
            <person name="Master E."/>
            <person name="Magnuson J.K."/>
            <person name="James T."/>
            <person name="Yaver D."/>
            <person name="Berka R."/>
            <person name="Labutti K."/>
            <person name="Lipzen A."/>
            <person name="Aerts A."/>
            <person name="Barry K."/>
            <person name="Henrissat B."/>
            <person name="Blanchette R."/>
            <person name="Grigoriev I."/>
            <person name="Cullen D."/>
        </authorList>
    </citation>
    <scope>NUCLEOTIDE SEQUENCE [LARGE SCALE GENOMIC DNA]</scope>
    <source>
        <strain evidence="2 3">MAD-698-R-SB12</strain>
    </source>
</reference>
<evidence type="ECO:0000313" key="2">
    <source>
        <dbReference type="EMBL" id="OSX63003.1"/>
    </source>
</evidence>